<dbReference type="AlphaFoldDB" id="A0A8H6KP30"/>
<feature type="region of interest" description="Disordered" evidence="1">
    <location>
        <begin position="341"/>
        <end position="377"/>
    </location>
</feature>
<sequence>MGPSRYHQPHSSTSPCIRLARQDVSQTCSFPSAVHRPSVGQIPLYSAALATSQRTGPPSEPMQAVISHLVPQATIQQVQAVPSVHCQRAYGVKVSDGTSLVLVAPPPPMVKLLRSERASVVSEAAVLKWLENKAVEPLLQERTPEPDEAPGKGAIIVGGTRQLGIFVDDAIDGLHPFLPRLIAHTAASNETGREFNLLRPTLGVPVPELSPPLTSSERKEIDFQAGQLYNKLCQLVSPTGRFGPAFAVLPPATSVPPLDPIRPARRDVNTRMIESKGVQSWMTAFHSMLEAVLRDGEDMQVMLGYGSIRRHFKRLGHTLDEVTSPRLVAVDIGKDINTLVMRRPRRRTNASPASSRRASLENDGSSPRGDLSSDKDKIPEINDTEELVVFGHSDIIMAGMRDWSNFVFGDPLFATSLCRGSSNDFLRGFTGRTQDPSNPSVLYSGMVQDEASAHIRALLYDCYHTVTTIVKEFFRPRKDSGGRELEARRRLSTILVQLDALDDVGDHREMRLVGELGVAKRSKSGEED</sequence>
<evidence type="ECO:0000256" key="1">
    <source>
        <dbReference type="SAM" id="MobiDB-lite"/>
    </source>
</evidence>
<proteinExistence type="predicted"/>
<dbReference type="EMBL" id="WIGO01000045">
    <property type="protein sequence ID" value="KAF6834778.1"/>
    <property type="molecule type" value="Genomic_DNA"/>
</dbReference>
<comment type="caution">
    <text evidence="2">The sequence shown here is derived from an EMBL/GenBank/DDBJ whole genome shotgun (WGS) entry which is preliminary data.</text>
</comment>
<organism evidence="2 3">
    <name type="scientific">Colletotrichum plurivorum</name>
    <dbReference type="NCBI Taxonomy" id="2175906"/>
    <lineage>
        <taxon>Eukaryota</taxon>
        <taxon>Fungi</taxon>
        <taxon>Dikarya</taxon>
        <taxon>Ascomycota</taxon>
        <taxon>Pezizomycotina</taxon>
        <taxon>Sordariomycetes</taxon>
        <taxon>Hypocreomycetidae</taxon>
        <taxon>Glomerellales</taxon>
        <taxon>Glomerellaceae</taxon>
        <taxon>Colletotrichum</taxon>
        <taxon>Colletotrichum orchidearum species complex</taxon>
    </lineage>
</organism>
<evidence type="ECO:0000313" key="2">
    <source>
        <dbReference type="EMBL" id="KAF6834778.1"/>
    </source>
</evidence>
<reference evidence="2" key="1">
    <citation type="journal article" date="2020" name="Phytopathology">
        <title>Genome Sequence Resources of Colletotrichum truncatum, C. plurivorum, C. musicola, and C. sojae: Four Species Pathogenic to Soybean (Glycine max).</title>
        <authorList>
            <person name="Rogerio F."/>
            <person name="Boufleur T.R."/>
            <person name="Ciampi-Guillardi M."/>
            <person name="Sukno S.A."/>
            <person name="Thon M.R."/>
            <person name="Massola Junior N.S."/>
            <person name="Baroncelli R."/>
        </authorList>
    </citation>
    <scope>NUCLEOTIDE SEQUENCE</scope>
    <source>
        <strain evidence="2">LFN00145</strain>
    </source>
</reference>
<name>A0A8H6KP30_9PEZI</name>
<accession>A0A8H6KP30</accession>
<dbReference type="Proteomes" id="UP000654918">
    <property type="component" value="Unassembled WGS sequence"/>
</dbReference>
<protein>
    <recommendedName>
        <fullName evidence="4">Aminoglycoside phosphotransferase domain-containing protein</fullName>
    </recommendedName>
</protein>
<evidence type="ECO:0000313" key="3">
    <source>
        <dbReference type="Proteomes" id="UP000654918"/>
    </source>
</evidence>
<evidence type="ECO:0008006" key="4">
    <source>
        <dbReference type="Google" id="ProtNLM"/>
    </source>
</evidence>
<feature type="compositionally biased region" description="Polar residues" evidence="1">
    <location>
        <begin position="349"/>
        <end position="365"/>
    </location>
</feature>
<keyword evidence="3" id="KW-1185">Reference proteome</keyword>
<gene>
    <name evidence="2" type="ORF">CPLU01_04673</name>
</gene>